<evidence type="ECO:0000256" key="2">
    <source>
        <dbReference type="ARBA" id="ARBA00023015"/>
    </source>
</evidence>
<dbReference type="InterPro" id="IPR005119">
    <property type="entry name" value="LysR_subst-bd"/>
</dbReference>
<dbReference type="InterPro" id="IPR058163">
    <property type="entry name" value="LysR-type_TF_proteobact-type"/>
</dbReference>
<comment type="similarity">
    <text evidence="1">Belongs to the LysR transcriptional regulatory family.</text>
</comment>
<dbReference type="OrthoDB" id="9786526at2"/>
<dbReference type="FunFam" id="1.10.10.10:FF:000001">
    <property type="entry name" value="LysR family transcriptional regulator"/>
    <property type="match status" value="1"/>
</dbReference>
<dbReference type="GO" id="GO:0003677">
    <property type="term" value="F:DNA binding"/>
    <property type="evidence" value="ECO:0007669"/>
    <property type="project" value="UniProtKB-KW"/>
</dbReference>
<dbReference type="SUPFAM" id="SSF46785">
    <property type="entry name" value="Winged helix' DNA-binding domain"/>
    <property type="match status" value="1"/>
</dbReference>
<dbReference type="Pfam" id="PF00126">
    <property type="entry name" value="HTH_1"/>
    <property type="match status" value="1"/>
</dbReference>
<evidence type="ECO:0000256" key="4">
    <source>
        <dbReference type="ARBA" id="ARBA00023163"/>
    </source>
</evidence>
<name>A0A2D2DN98_9BURK</name>
<dbReference type="PANTHER" id="PTHR30537:SF5">
    <property type="entry name" value="HTH-TYPE TRANSCRIPTIONAL ACTIVATOR TTDR-RELATED"/>
    <property type="match status" value="1"/>
</dbReference>
<evidence type="ECO:0000313" key="6">
    <source>
        <dbReference type="EMBL" id="ATQ76447.1"/>
    </source>
</evidence>
<protein>
    <submittedName>
        <fullName evidence="6">LysR family transcriptional regulator</fullName>
    </submittedName>
</protein>
<dbReference type="Proteomes" id="UP000229897">
    <property type="component" value="Chromosome"/>
</dbReference>
<feature type="domain" description="HTH lysR-type" evidence="5">
    <location>
        <begin position="3"/>
        <end position="60"/>
    </location>
</feature>
<dbReference type="SUPFAM" id="SSF53850">
    <property type="entry name" value="Periplasmic binding protein-like II"/>
    <property type="match status" value="1"/>
</dbReference>
<accession>A0A2D2DN98</accession>
<dbReference type="CDD" id="cd08422">
    <property type="entry name" value="PBP2_CrgA_like"/>
    <property type="match status" value="1"/>
</dbReference>
<evidence type="ECO:0000313" key="7">
    <source>
        <dbReference type="Proteomes" id="UP000229897"/>
    </source>
</evidence>
<dbReference type="Gene3D" id="3.40.190.290">
    <property type="match status" value="1"/>
</dbReference>
<dbReference type="KEGG" id="mass:CR152_19385"/>
<dbReference type="Gene3D" id="1.10.10.10">
    <property type="entry name" value="Winged helix-like DNA-binding domain superfamily/Winged helix DNA-binding domain"/>
    <property type="match status" value="1"/>
</dbReference>
<dbReference type="PANTHER" id="PTHR30537">
    <property type="entry name" value="HTH-TYPE TRANSCRIPTIONAL REGULATOR"/>
    <property type="match status" value="1"/>
</dbReference>
<dbReference type="PROSITE" id="PS50931">
    <property type="entry name" value="HTH_LYSR"/>
    <property type="match status" value="1"/>
</dbReference>
<keyword evidence="3" id="KW-0238">DNA-binding</keyword>
<proteinExistence type="inferred from homology"/>
<dbReference type="Pfam" id="PF03466">
    <property type="entry name" value="LysR_substrate"/>
    <property type="match status" value="1"/>
</dbReference>
<dbReference type="FunFam" id="3.40.190.290:FF:000001">
    <property type="entry name" value="Transcriptional regulator, LysR family"/>
    <property type="match status" value="1"/>
</dbReference>
<keyword evidence="4" id="KW-0804">Transcription</keyword>
<dbReference type="AlphaFoldDB" id="A0A2D2DN98"/>
<dbReference type="EMBL" id="CP024608">
    <property type="protein sequence ID" value="ATQ76447.1"/>
    <property type="molecule type" value="Genomic_DNA"/>
</dbReference>
<evidence type="ECO:0000256" key="1">
    <source>
        <dbReference type="ARBA" id="ARBA00009437"/>
    </source>
</evidence>
<dbReference type="RefSeq" id="WP_099877350.1">
    <property type="nucleotide sequence ID" value="NZ_CP024608.1"/>
</dbReference>
<reference evidence="6" key="1">
    <citation type="submission" date="2017-10" db="EMBL/GenBank/DDBJ databases">
        <title>Massilia psychrophilum sp. nov., a novel purple-pigmented bacterium isolated from Tianshan glacier, Xinjiang Municipality, China.</title>
        <authorList>
            <person name="Wang H."/>
        </authorList>
    </citation>
    <scope>NUCLEOTIDE SEQUENCE [LARGE SCALE GENOMIC DNA]</scope>
    <source>
        <strain evidence="6">B2</strain>
    </source>
</reference>
<gene>
    <name evidence="6" type="ORF">CR152_19385</name>
</gene>
<dbReference type="InterPro" id="IPR036390">
    <property type="entry name" value="WH_DNA-bd_sf"/>
</dbReference>
<dbReference type="InterPro" id="IPR000847">
    <property type="entry name" value="LysR_HTH_N"/>
</dbReference>
<keyword evidence="2" id="KW-0805">Transcription regulation</keyword>
<keyword evidence="7" id="KW-1185">Reference proteome</keyword>
<organism evidence="6 7">
    <name type="scientific">Massilia violaceinigra</name>
    <dbReference type="NCBI Taxonomy" id="2045208"/>
    <lineage>
        <taxon>Bacteria</taxon>
        <taxon>Pseudomonadati</taxon>
        <taxon>Pseudomonadota</taxon>
        <taxon>Betaproteobacteria</taxon>
        <taxon>Burkholderiales</taxon>
        <taxon>Oxalobacteraceae</taxon>
        <taxon>Telluria group</taxon>
        <taxon>Massilia</taxon>
    </lineage>
</organism>
<dbReference type="InterPro" id="IPR036388">
    <property type="entry name" value="WH-like_DNA-bd_sf"/>
</dbReference>
<evidence type="ECO:0000259" key="5">
    <source>
        <dbReference type="PROSITE" id="PS50931"/>
    </source>
</evidence>
<dbReference type="GO" id="GO:0003700">
    <property type="term" value="F:DNA-binding transcription factor activity"/>
    <property type="evidence" value="ECO:0007669"/>
    <property type="project" value="InterPro"/>
</dbReference>
<sequence length="297" mass="32850">MIDNILDLNIFARVVHTGSMTDAAGELDLSLAVVSKRMAALEDRLGVRLLNRTTRKQSLTQEGARFHQRCIRILAEVQDAEADMTDSRTSIAGMLRVAAPRGFGRRYLSGIVAAFQRQHPALCIELSLEDAFVDLVDSAIDVALRFGNLNDSSMIARPVATGYRIMCASPGYIERHGEPLTPEDLVRHACIVYRADSTRHWVFERDGKPVTAAITPTFFCNDGDAAQAIAREGGGIFYKALWDVSADLDDGSLVRVLKQYSAPSEPLQVVYPHALHLSPRVRQFADFAIERLRAQLP</sequence>
<evidence type="ECO:0000256" key="3">
    <source>
        <dbReference type="ARBA" id="ARBA00023125"/>
    </source>
</evidence>